<reference evidence="3 4" key="1">
    <citation type="submission" date="2022-12" db="EMBL/GenBank/DDBJ databases">
        <title>Two new species, Stenotrophomonas aracearum and Stenotrophomonas oahuensis, isolated from Anthurium (Araceae family) in Hawaii.</title>
        <authorList>
            <person name="Chunag S.C."/>
            <person name="Dobhal S."/>
            <person name="Alvarez A."/>
            <person name="Arif M."/>
        </authorList>
    </citation>
    <scope>NUCLEOTIDE SEQUENCE [LARGE SCALE GENOMIC DNA]</scope>
    <source>
        <strain evidence="3 4">A5586</strain>
    </source>
</reference>
<name>A0ABY9YSN7_9GAMM</name>
<evidence type="ECO:0000313" key="3">
    <source>
        <dbReference type="EMBL" id="WNH53950.1"/>
    </source>
</evidence>
<dbReference type="InterPro" id="IPR003423">
    <property type="entry name" value="OMP_efflux"/>
</dbReference>
<evidence type="ECO:0000256" key="1">
    <source>
        <dbReference type="ARBA" id="ARBA00007613"/>
    </source>
</evidence>
<dbReference type="PANTHER" id="PTHR30203:SF24">
    <property type="entry name" value="BLR4935 PROTEIN"/>
    <property type="match status" value="1"/>
</dbReference>
<organism evidence="3 4">
    <name type="scientific">Stenotrophomonas oahuensis</name>
    <dbReference type="NCBI Taxonomy" id="3003271"/>
    <lineage>
        <taxon>Bacteria</taxon>
        <taxon>Pseudomonadati</taxon>
        <taxon>Pseudomonadota</taxon>
        <taxon>Gammaproteobacteria</taxon>
        <taxon>Lysobacterales</taxon>
        <taxon>Lysobacteraceae</taxon>
        <taxon>Stenotrophomonas</taxon>
    </lineage>
</organism>
<keyword evidence="4" id="KW-1185">Reference proteome</keyword>
<protein>
    <submittedName>
        <fullName evidence="3">TolC family protein</fullName>
    </submittedName>
</protein>
<proteinExistence type="inferred from homology"/>
<comment type="similarity">
    <text evidence="1">Belongs to the outer membrane factor (OMF) (TC 1.B.17) family.</text>
</comment>
<dbReference type="EMBL" id="CP115541">
    <property type="protein sequence ID" value="WNH53950.1"/>
    <property type="molecule type" value="Genomic_DNA"/>
</dbReference>
<gene>
    <name evidence="3" type="ORF">PDM29_06615</name>
</gene>
<dbReference type="SUPFAM" id="SSF56954">
    <property type="entry name" value="Outer membrane efflux proteins (OEP)"/>
    <property type="match status" value="1"/>
</dbReference>
<feature type="signal peptide" evidence="2">
    <location>
        <begin position="1"/>
        <end position="19"/>
    </location>
</feature>
<feature type="chain" id="PRO_5046841905" evidence="2">
    <location>
        <begin position="20"/>
        <end position="447"/>
    </location>
</feature>
<evidence type="ECO:0000313" key="4">
    <source>
        <dbReference type="Proteomes" id="UP001302072"/>
    </source>
</evidence>
<sequence>MWTHVAAFAALAFVPCAYAQGTPPAISVEHSAERTVPGAPAPALTLDDAIARVARQHPDLRLVDAQRPVLEARRDAATLRPPLTFGVELENALGTGAARGLDAAELTVSLAGVLERGGKLDARRTLAQANLDALAPQREIARLDLMAEVARRYLAVTQAGQQLEIARTDIEQRRRAVAAARLRLQAGASPESVLLTAQAQLAQAELDRDRALQMAQSAKVALAALWQQRQADFDTVSGNPLQLPALQDLTVLTDLLQGTPELAVLAGEGRIRDAQLQLARTQARPDFNWQVGVRNNRESRDTSLVAGFSLPLGGVRRAEPEIRAAEAERALTGIERQAREMQLYATLAEAHGRYQTARLEVTRLARDVLPQLQRAEKAAETAWRAGAVSYMEWAQLQALRIEARQRQLDAAIAAQTGLIEIQRLTGQSLLVSDTTPIPAAVSTEDRP</sequence>
<evidence type="ECO:0000256" key="2">
    <source>
        <dbReference type="SAM" id="SignalP"/>
    </source>
</evidence>
<dbReference type="Pfam" id="PF02321">
    <property type="entry name" value="OEP"/>
    <property type="match status" value="2"/>
</dbReference>
<accession>A0ABY9YSN7</accession>
<dbReference type="Gene3D" id="1.20.1600.10">
    <property type="entry name" value="Outer membrane efflux proteins (OEP)"/>
    <property type="match status" value="1"/>
</dbReference>
<dbReference type="InterPro" id="IPR010131">
    <property type="entry name" value="MdtP/NodT-like"/>
</dbReference>
<dbReference type="PANTHER" id="PTHR30203">
    <property type="entry name" value="OUTER MEMBRANE CATION EFFLUX PROTEIN"/>
    <property type="match status" value="1"/>
</dbReference>
<dbReference type="RefSeq" id="WP_311193072.1">
    <property type="nucleotide sequence ID" value="NZ_CP115541.1"/>
</dbReference>
<keyword evidence="2" id="KW-0732">Signal</keyword>
<dbReference type="Proteomes" id="UP001302072">
    <property type="component" value="Chromosome"/>
</dbReference>